<gene>
    <name evidence="3" type="primary">Hypp7152</name>
    <name evidence="3" type="ORF">BLAG_LOCUS6671</name>
</gene>
<evidence type="ECO:0000313" key="3">
    <source>
        <dbReference type="EMBL" id="CAH1243862.1"/>
    </source>
</evidence>
<dbReference type="OrthoDB" id="10184163at2759"/>
<feature type="region of interest" description="Disordered" evidence="1">
    <location>
        <begin position="426"/>
        <end position="448"/>
    </location>
</feature>
<name>A0A8J9YXV8_BRALA</name>
<evidence type="ECO:0000259" key="2">
    <source>
        <dbReference type="PROSITE" id="PS50835"/>
    </source>
</evidence>
<feature type="domain" description="Ig-like" evidence="2">
    <location>
        <begin position="31"/>
        <end position="134"/>
    </location>
</feature>
<accession>A0A8J9YXV8</accession>
<dbReference type="AlphaFoldDB" id="A0A8J9YXV8"/>
<feature type="region of interest" description="Disordered" evidence="1">
    <location>
        <begin position="143"/>
        <end position="168"/>
    </location>
</feature>
<feature type="compositionally biased region" description="Basic and acidic residues" evidence="1">
    <location>
        <begin position="277"/>
        <end position="287"/>
    </location>
</feature>
<feature type="compositionally biased region" description="Gly residues" evidence="1">
    <location>
        <begin position="345"/>
        <end position="354"/>
    </location>
</feature>
<evidence type="ECO:0000313" key="4">
    <source>
        <dbReference type="Proteomes" id="UP000838412"/>
    </source>
</evidence>
<keyword evidence="4" id="KW-1185">Reference proteome</keyword>
<evidence type="ECO:0000256" key="1">
    <source>
        <dbReference type="SAM" id="MobiDB-lite"/>
    </source>
</evidence>
<sequence length="448" mass="48530">MLWTVTCMVGENGSYELIQDVHWDDLMCASPDVTVIADNGTVTGNVSFTCQTDCLEGLTFSWIAPNGDRRSSSYQYSKNYTHVSTLSCKGSNITRLETKRMCYSVLNIAPTGNGTEGMYTCKVKAAHTHNACASAVYQGVTANDMDQPDTTTTKPSERSTSKYNPLRPTTVRDEMVPVDDNAIKKETTNRGLSTTALIFAGLASSFGCCTIVAAIAACTDKFQGVLQINDGQIDAAVDGGSENNVMGRHYENNDQFSDAGGASGGQYENDDQFSDTEAARGGRHENDDQFSDTEAARGGHYENDDQFSETEAARGGHYENDDQFSDTEAARGGQYENDDQFSDTGGLGARGGNDGLSELSTDCETAASIAQMPGHYDNDKDIQALVTSQMFGHYDNEKDIEALVTAQVPGHYDDDKDIKAFVKRDLDAATTKDEDSDSDPEYMTFPNS</sequence>
<proteinExistence type="predicted"/>
<dbReference type="InterPro" id="IPR007110">
    <property type="entry name" value="Ig-like_dom"/>
</dbReference>
<feature type="region of interest" description="Disordered" evidence="1">
    <location>
        <begin position="244"/>
        <end position="304"/>
    </location>
</feature>
<organism evidence="3 4">
    <name type="scientific">Branchiostoma lanceolatum</name>
    <name type="common">Common lancelet</name>
    <name type="synonym">Amphioxus lanceolatum</name>
    <dbReference type="NCBI Taxonomy" id="7740"/>
    <lineage>
        <taxon>Eukaryota</taxon>
        <taxon>Metazoa</taxon>
        <taxon>Chordata</taxon>
        <taxon>Cephalochordata</taxon>
        <taxon>Leptocardii</taxon>
        <taxon>Amphioxiformes</taxon>
        <taxon>Branchiostomatidae</taxon>
        <taxon>Branchiostoma</taxon>
    </lineage>
</organism>
<dbReference type="PROSITE" id="PS50835">
    <property type="entry name" value="IG_LIKE"/>
    <property type="match status" value="1"/>
</dbReference>
<feature type="region of interest" description="Disordered" evidence="1">
    <location>
        <begin position="333"/>
        <end position="359"/>
    </location>
</feature>
<dbReference type="Proteomes" id="UP000838412">
    <property type="component" value="Chromosome 13"/>
</dbReference>
<dbReference type="EMBL" id="OV696698">
    <property type="protein sequence ID" value="CAH1243862.1"/>
    <property type="molecule type" value="Genomic_DNA"/>
</dbReference>
<protein>
    <submittedName>
        <fullName evidence="3">Hypp7152 protein</fullName>
    </submittedName>
</protein>
<feature type="compositionally biased region" description="Basic and acidic residues" evidence="1">
    <location>
        <begin position="294"/>
        <end position="303"/>
    </location>
</feature>
<reference evidence="3" key="1">
    <citation type="submission" date="2022-01" db="EMBL/GenBank/DDBJ databases">
        <authorList>
            <person name="Braso-Vives M."/>
        </authorList>
    </citation>
    <scope>NUCLEOTIDE SEQUENCE</scope>
</reference>